<dbReference type="GO" id="GO:0043161">
    <property type="term" value="P:proteasome-mediated ubiquitin-dependent protein catabolic process"/>
    <property type="evidence" value="ECO:0007669"/>
    <property type="project" value="InterPro"/>
</dbReference>
<dbReference type="InParanoid" id="A0A3N4KBF7"/>
<reference evidence="10 11" key="1">
    <citation type="journal article" date="2018" name="Nat. Ecol. Evol.">
        <title>Pezizomycetes genomes reveal the molecular basis of ectomycorrhizal truffle lifestyle.</title>
        <authorList>
            <person name="Murat C."/>
            <person name="Payen T."/>
            <person name="Noel B."/>
            <person name="Kuo A."/>
            <person name="Morin E."/>
            <person name="Chen J."/>
            <person name="Kohler A."/>
            <person name="Krizsan K."/>
            <person name="Balestrini R."/>
            <person name="Da Silva C."/>
            <person name="Montanini B."/>
            <person name="Hainaut M."/>
            <person name="Levati E."/>
            <person name="Barry K.W."/>
            <person name="Belfiori B."/>
            <person name="Cichocki N."/>
            <person name="Clum A."/>
            <person name="Dockter R.B."/>
            <person name="Fauchery L."/>
            <person name="Guy J."/>
            <person name="Iotti M."/>
            <person name="Le Tacon F."/>
            <person name="Lindquist E.A."/>
            <person name="Lipzen A."/>
            <person name="Malagnac F."/>
            <person name="Mello A."/>
            <person name="Molinier V."/>
            <person name="Miyauchi S."/>
            <person name="Poulain J."/>
            <person name="Riccioni C."/>
            <person name="Rubini A."/>
            <person name="Sitrit Y."/>
            <person name="Splivallo R."/>
            <person name="Traeger S."/>
            <person name="Wang M."/>
            <person name="Zifcakova L."/>
            <person name="Wipf D."/>
            <person name="Zambonelli A."/>
            <person name="Paolocci F."/>
            <person name="Nowrousian M."/>
            <person name="Ottonello S."/>
            <person name="Baldrian P."/>
            <person name="Spatafora J.W."/>
            <person name="Henrissat B."/>
            <person name="Nagy L.G."/>
            <person name="Aury J.M."/>
            <person name="Wincker P."/>
            <person name="Grigoriev I.V."/>
            <person name="Bonfante P."/>
            <person name="Martin F.M."/>
        </authorList>
    </citation>
    <scope>NUCLEOTIDE SEQUENCE [LARGE SCALE GENOMIC DNA]</scope>
    <source>
        <strain evidence="10 11">CCBAS932</strain>
    </source>
</reference>
<evidence type="ECO:0000256" key="4">
    <source>
        <dbReference type="ARBA" id="ARBA00022786"/>
    </source>
</evidence>
<dbReference type="OrthoDB" id="2420415at2759"/>
<feature type="compositionally biased region" description="Pro residues" evidence="8">
    <location>
        <begin position="843"/>
        <end position="859"/>
    </location>
</feature>
<dbReference type="GO" id="GO:0016579">
    <property type="term" value="P:protein deubiquitination"/>
    <property type="evidence" value="ECO:0007669"/>
    <property type="project" value="InterPro"/>
</dbReference>
<evidence type="ECO:0000256" key="5">
    <source>
        <dbReference type="ARBA" id="ARBA00022801"/>
    </source>
</evidence>
<name>A0A3N4KBF7_9PEZI</name>
<dbReference type="InterPro" id="IPR001394">
    <property type="entry name" value="Peptidase_C19_UCH"/>
</dbReference>
<keyword evidence="11" id="KW-1185">Reference proteome</keyword>
<feature type="region of interest" description="Disordered" evidence="8">
    <location>
        <begin position="821"/>
        <end position="866"/>
    </location>
</feature>
<dbReference type="Proteomes" id="UP000277580">
    <property type="component" value="Unassembled WGS sequence"/>
</dbReference>
<evidence type="ECO:0000256" key="7">
    <source>
        <dbReference type="SAM" id="Coils"/>
    </source>
</evidence>
<evidence type="ECO:0000313" key="11">
    <source>
        <dbReference type="Proteomes" id="UP000277580"/>
    </source>
</evidence>
<comment type="catalytic activity">
    <reaction evidence="1">
        <text>Thiol-dependent hydrolysis of ester, thioester, amide, peptide and isopeptide bonds formed by the C-terminal Gly of ubiquitin (a 76-residue protein attached to proteins as an intracellular targeting signal).</text>
        <dbReference type="EC" id="3.4.19.12"/>
    </reaction>
</comment>
<dbReference type="PANTHER" id="PTHR43982:SF6">
    <property type="entry name" value="UBIQUITIN CARBOXYL-TERMINAL HYDROLASE 2-RELATED"/>
    <property type="match status" value="1"/>
</dbReference>
<dbReference type="Gene3D" id="3.90.70.10">
    <property type="entry name" value="Cysteine proteinases"/>
    <property type="match status" value="2"/>
</dbReference>
<dbReference type="PANTHER" id="PTHR43982">
    <property type="entry name" value="UBIQUITIN CARBOXYL-TERMINAL HYDROLASE"/>
    <property type="match status" value="1"/>
</dbReference>
<dbReference type="EMBL" id="ML119219">
    <property type="protein sequence ID" value="RPB06798.1"/>
    <property type="molecule type" value="Genomic_DNA"/>
</dbReference>
<feature type="region of interest" description="Disordered" evidence="8">
    <location>
        <begin position="719"/>
        <end position="784"/>
    </location>
</feature>
<keyword evidence="7" id="KW-0175">Coiled coil</keyword>
<keyword evidence="4" id="KW-0833">Ubl conjugation pathway</keyword>
<evidence type="ECO:0000259" key="9">
    <source>
        <dbReference type="PROSITE" id="PS50235"/>
    </source>
</evidence>
<keyword evidence="3" id="KW-0645">Protease</keyword>
<dbReference type="EC" id="3.4.19.12" evidence="2"/>
<accession>A0A3N4KBF7</accession>
<dbReference type="GO" id="GO:0070628">
    <property type="term" value="F:proteasome binding"/>
    <property type="evidence" value="ECO:0007669"/>
    <property type="project" value="TreeGrafter"/>
</dbReference>
<dbReference type="CDD" id="cd02666">
    <property type="entry name" value="Peptidase_C19J"/>
    <property type="match status" value="1"/>
</dbReference>
<evidence type="ECO:0000256" key="1">
    <source>
        <dbReference type="ARBA" id="ARBA00000707"/>
    </source>
</evidence>
<evidence type="ECO:0000256" key="8">
    <source>
        <dbReference type="SAM" id="MobiDB-lite"/>
    </source>
</evidence>
<dbReference type="STRING" id="1392247.A0A3N4KBF7"/>
<evidence type="ECO:0000313" key="10">
    <source>
        <dbReference type="EMBL" id="RPB06798.1"/>
    </source>
</evidence>
<dbReference type="InterPro" id="IPR044635">
    <property type="entry name" value="UBP14-like"/>
</dbReference>
<dbReference type="AlphaFoldDB" id="A0A3N4KBF7"/>
<dbReference type="Pfam" id="PF13446">
    <property type="entry name" value="RPT"/>
    <property type="match status" value="3"/>
</dbReference>
<dbReference type="Pfam" id="PF00443">
    <property type="entry name" value="UCH"/>
    <property type="match status" value="2"/>
</dbReference>
<evidence type="ECO:0000256" key="3">
    <source>
        <dbReference type="ARBA" id="ARBA00022670"/>
    </source>
</evidence>
<feature type="coiled-coil region" evidence="7">
    <location>
        <begin position="1087"/>
        <end position="1114"/>
    </location>
</feature>
<dbReference type="GO" id="GO:0004843">
    <property type="term" value="F:cysteine-type deubiquitinase activity"/>
    <property type="evidence" value="ECO:0007669"/>
    <property type="project" value="UniProtKB-EC"/>
</dbReference>
<organism evidence="10 11">
    <name type="scientific">Morchella conica CCBAS932</name>
    <dbReference type="NCBI Taxonomy" id="1392247"/>
    <lineage>
        <taxon>Eukaryota</taxon>
        <taxon>Fungi</taxon>
        <taxon>Dikarya</taxon>
        <taxon>Ascomycota</taxon>
        <taxon>Pezizomycotina</taxon>
        <taxon>Pezizomycetes</taxon>
        <taxon>Pezizales</taxon>
        <taxon>Morchellaceae</taxon>
        <taxon>Morchella</taxon>
    </lineage>
</organism>
<evidence type="ECO:0000256" key="6">
    <source>
        <dbReference type="ARBA" id="ARBA00022807"/>
    </source>
</evidence>
<keyword evidence="5" id="KW-0378">Hydrolase</keyword>
<proteinExistence type="predicted"/>
<dbReference type="InterPro" id="IPR038765">
    <property type="entry name" value="Papain-like_cys_pep_sf"/>
</dbReference>
<dbReference type="GO" id="GO:0061136">
    <property type="term" value="P:regulation of proteasomal protein catabolic process"/>
    <property type="evidence" value="ECO:0007669"/>
    <property type="project" value="TreeGrafter"/>
</dbReference>
<dbReference type="FunFam" id="3.90.70.10:FF:000122">
    <property type="entry name" value="Ubiquitin carboxyl-terminal hydrolase 2"/>
    <property type="match status" value="1"/>
</dbReference>
<protein>
    <recommendedName>
        <fullName evidence="2">ubiquitinyl hydrolase 1</fullName>
        <ecNumber evidence="2">3.4.19.12</ecNumber>
    </recommendedName>
</protein>
<gene>
    <name evidence="10" type="ORF">P167DRAFT_540573</name>
</gene>
<feature type="domain" description="USP" evidence="9">
    <location>
        <begin position="615"/>
        <end position="1193"/>
    </location>
</feature>
<dbReference type="InterPro" id="IPR025305">
    <property type="entry name" value="UCH_repeat_domain"/>
</dbReference>
<dbReference type="FunCoup" id="A0A3N4KBF7">
    <property type="interactions" value="59"/>
</dbReference>
<dbReference type="SUPFAM" id="SSF54001">
    <property type="entry name" value="Cysteine proteinases"/>
    <property type="match status" value="1"/>
</dbReference>
<dbReference type="InterPro" id="IPR028889">
    <property type="entry name" value="USP"/>
</dbReference>
<dbReference type="InterPro" id="IPR018200">
    <property type="entry name" value="USP_CS"/>
</dbReference>
<sequence>MLEDLPNPSFAPGKTGPRLWEDLLQYSPQIKGANILARQPPKFEGKALSTPGHKHMLSQLTDDCVLPLSDVLDISKSYNVAAICDECRLHFNIEVKFTKNKKYDDCSICPVGDPLHHFRYEVELSEPVDSTKQYPQGRWVDKLVFSCSGPACPTIVTITTKAPILSPELTSLLVDPEVLRARMKDAQESFPYLFAEESEIVPAQPYGALATLLTYIKNAKQRDQRPIPSQNLRFVTNIGRDAAVLLKLAGFTNSEEGETWKPPSLEMLDNPESGVFKNMQDMLEEIMILMDRRKPDWGKPDVRQKIVRANKEIKRLLGNEKYPCATSNWTIDLTIPEHPYYAGIGAVGDFADPLVFWAFERQSACDPDNKPYYFQCLEDVARGRHSEMLNIEVAKARSEGAYTLAELSASYEYFGINPDKYNSDETFIIGSFESRVRDAPVHEHQARANLRIIGHALKSQRILNASDKVSIRDINTAYDWLDVTSATPDDFILSAYKVRVGDNAMDESTGKEALKIIAEARQSHVLLTFLETGAIETPMETGAAYARLGIDDRSISDDLVISVFNFRLQDDPKRMQELRAALRAIASSRDSAKIKNFLETGQSDQPIMGSADSPVGIENIGNTCYLNSLLQFYFTVRPLRDMILDIDNFQEMEITDEVIQRKRVGGRKVTAQEVERAKRFVRCLRTLYQNLIVSAQSSVTPERELAYLALVSSKDEAEDEVRRGSMTAMGPAPPLINVTDENDKMEIDQKPMSTPEATGDDDASEATLVNDDPPPPYSGPNEEDYVMVNMDTKPTHMDNKENYSPKTEGLFGFIGPLRPPLQGVDLNEGSGGFQKGKEVEAPLTPPPEVPNRPPPPIPPRPKREDSSKVDMMMFGKQQDVTECIGNVLFQLEAAIKPEEIDENGEQIDIVKRLFYGKTKQTLTFPNSADTRIKEELFSHLLVNVAEGDRDIYSALDSSFDIEQVDLEGREARRYLSISHLPPILQIQVQRVQFDRARSAAYKSNSHLKFDETIYLDRYIDTDNQDLKERREKSWQWKEELKILERRKVSMTKTQAGVKLSEALDLTREWLSGIDSTEDDMEINPTVLAELEERSKAMRRELEVLEQDIKDRESRINSQFTDMRKHGYRIHSVFIHRGSATFGHYWIYIYDYQKKVFRKYNDGYVTEVSNVSEVFTHDSNNNPPTPYFLVFVKEEECTTLMEAVRREIIMG</sequence>
<dbReference type="PROSITE" id="PS00972">
    <property type="entry name" value="USP_1"/>
    <property type="match status" value="1"/>
</dbReference>
<keyword evidence="6" id="KW-0788">Thiol protease</keyword>
<dbReference type="PROSITE" id="PS50235">
    <property type="entry name" value="USP_3"/>
    <property type="match status" value="1"/>
</dbReference>
<evidence type="ECO:0000256" key="2">
    <source>
        <dbReference type="ARBA" id="ARBA00012759"/>
    </source>
</evidence>